<dbReference type="EMBL" id="JAWDGP010000750">
    <property type="protein sequence ID" value="KAK3797637.1"/>
    <property type="molecule type" value="Genomic_DNA"/>
</dbReference>
<accession>A0AAE1B329</accession>
<proteinExistence type="predicted"/>
<sequence>MISVETLKSVADQLEVTESRITSGDKSWVNTWRKEEARFRYFPRECCRNNDEIFYDMPSKTDFPSG</sequence>
<name>A0AAE1B329_9GAST</name>
<dbReference type="Proteomes" id="UP001283361">
    <property type="component" value="Unassembled WGS sequence"/>
</dbReference>
<organism evidence="1 2">
    <name type="scientific">Elysia crispata</name>
    <name type="common">lettuce slug</name>
    <dbReference type="NCBI Taxonomy" id="231223"/>
    <lineage>
        <taxon>Eukaryota</taxon>
        <taxon>Metazoa</taxon>
        <taxon>Spiralia</taxon>
        <taxon>Lophotrochozoa</taxon>
        <taxon>Mollusca</taxon>
        <taxon>Gastropoda</taxon>
        <taxon>Heterobranchia</taxon>
        <taxon>Euthyneura</taxon>
        <taxon>Panpulmonata</taxon>
        <taxon>Sacoglossa</taxon>
        <taxon>Placobranchoidea</taxon>
        <taxon>Plakobranchidae</taxon>
        <taxon>Elysia</taxon>
    </lineage>
</organism>
<gene>
    <name evidence="1" type="ORF">RRG08_054663</name>
</gene>
<evidence type="ECO:0000313" key="1">
    <source>
        <dbReference type="EMBL" id="KAK3797637.1"/>
    </source>
</evidence>
<evidence type="ECO:0000313" key="2">
    <source>
        <dbReference type="Proteomes" id="UP001283361"/>
    </source>
</evidence>
<dbReference type="AlphaFoldDB" id="A0AAE1B329"/>
<reference evidence="1" key="1">
    <citation type="journal article" date="2023" name="G3 (Bethesda)">
        <title>A reference genome for the long-term kleptoplast-retaining sea slug Elysia crispata morphotype clarki.</title>
        <authorList>
            <person name="Eastman K.E."/>
            <person name="Pendleton A.L."/>
            <person name="Shaikh M.A."/>
            <person name="Suttiyut T."/>
            <person name="Ogas R."/>
            <person name="Tomko P."/>
            <person name="Gavelis G."/>
            <person name="Widhalm J.R."/>
            <person name="Wisecaver J.H."/>
        </authorList>
    </citation>
    <scope>NUCLEOTIDE SEQUENCE</scope>
    <source>
        <strain evidence="1">ECLA1</strain>
    </source>
</reference>
<comment type="caution">
    <text evidence="1">The sequence shown here is derived from an EMBL/GenBank/DDBJ whole genome shotgun (WGS) entry which is preliminary data.</text>
</comment>
<protein>
    <submittedName>
        <fullName evidence="1">Uncharacterized protein</fullName>
    </submittedName>
</protein>
<keyword evidence="2" id="KW-1185">Reference proteome</keyword>